<protein>
    <recommendedName>
        <fullName evidence="5">Peptidylprolyl isomerase</fullName>
    </recommendedName>
</protein>
<dbReference type="InterPro" id="IPR019734">
    <property type="entry name" value="TPR_rpt"/>
</dbReference>
<organism evidence="2">
    <name type="scientific">Pelagomonas calceolata</name>
    <dbReference type="NCBI Taxonomy" id="35677"/>
    <lineage>
        <taxon>Eukaryota</taxon>
        <taxon>Sar</taxon>
        <taxon>Stramenopiles</taxon>
        <taxon>Ochrophyta</taxon>
        <taxon>Pelagophyceae</taxon>
        <taxon>Pelagomonadales</taxon>
        <taxon>Pelagomonadaceae</taxon>
        <taxon>Pelagomonas</taxon>
    </lineage>
</organism>
<dbReference type="OrthoDB" id="5829758at2759"/>
<feature type="region of interest" description="Disordered" evidence="1">
    <location>
        <begin position="473"/>
        <end position="501"/>
    </location>
</feature>
<dbReference type="InterPro" id="IPR050754">
    <property type="entry name" value="FKBP4/5/8-like"/>
</dbReference>
<feature type="region of interest" description="Disordered" evidence="1">
    <location>
        <begin position="436"/>
        <end position="461"/>
    </location>
</feature>
<reference evidence="3" key="2">
    <citation type="submission" date="2021-11" db="EMBL/GenBank/DDBJ databases">
        <authorList>
            <consortium name="Genoscope - CEA"/>
            <person name="William W."/>
        </authorList>
    </citation>
    <scope>NUCLEOTIDE SEQUENCE</scope>
</reference>
<dbReference type="Gene3D" id="1.25.40.10">
    <property type="entry name" value="Tetratricopeptide repeat domain"/>
    <property type="match status" value="1"/>
</dbReference>
<accession>A0A7S4ED88</accession>
<evidence type="ECO:0000256" key="1">
    <source>
        <dbReference type="SAM" id="MobiDB-lite"/>
    </source>
</evidence>
<evidence type="ECO:0000313" key="2">
    <source>
        <dbReference type="EMBL" id="CAE0706052.1"/>
    </source>
</evidence>
<proteinExistence type="predicted"/>
<gene>
    <name evidence="2" type="ORF">PCAL00307_LOCUS21502</name>
    <name evidence="3" type="ORF">PECAL_1P17970</name>
</gene>
<reference evidence="2" key="1">
    <citation type="submission" date="2021-01" db="EMBL/GenBank/DDBJ databases">
        <authorList>
            <person name="Corre E."/>
            <person name="Pelletier E."/>
            <person name="Niang G."/>
            <person name="Scheremetjew M."/>
            <person name="Finn R."/>
            <person name="Kale V."/>
            <person name="Holt S."/>
            <person name="Cochrane G."/>
            <person name="Meng A."/>
            <person name="Brown T."/>
            <person name="Cohen L."/>
        </authorList>
    </citation>
    <scope>NUCLEOTIDE SEQUENCE</scope>
    <source>
        <strain evidence="2">CCMP1756</strain>
    </source>
</reference>
<dbReference type="SUPFAM" id="SSF48452">
    <property type="entry name" value="TPR-like"/>
    <property type="match status" value="1"/>
</dbReference>
<feature type="region of interest" description="Disordered" evidence="1">
    <location>
        <begin position="1"/>
        <end position="20"/>
    </location>
</feature>
<dbReference type="PANTHER" id="PTHR46512">
    <property type="entry name" value="PEPTIDYLPROLYL ISOMERASE"/>
    <property type="match status" value="1"/>
</dbReference>
<evidence type="ECO:0008006" key="5">
    <source>
        <dbReference type="Google" id="ProtNLM"/>
    </source>
</evidence>
<dbReference type="SMART" id="SM00028">
    <property type="entry name" value="TPR"/>
    <property type="match status" value="3"/>
</dbReference>
<feature type="compositionally biased region" description="Polar residues" evidence="1">
    <location>
        <begin position="490"/>
        <end position="501"/>
    </location>
</feature>
<dbReference type="Proteomes" id="UP000789595">
    <property type="component" value="Unassembled WGS sequence"/>
</dbReference>
<dbReference type="InterPro" id="IPR011990">
    <property type="entry name" value="TPR-like_helical_dom_sf"/>
</dbReference>
<dbReference type="EMBL" id="CAKKNE010000001">
    <property type="protein sequence ID" value="CAH0365359.1"/>
    <property type="molecule type" value="Genomic_DNA"/>
</dbReference>
<dbReference type="EMBL" id="HBIW01024913">
    <property type="protein sequence ID" value="CAE0706052.1"/>
    <property type="molecule type" value="Transcribed_RNA"/>
</dbReference>
<feature type="compositionally biased region" description="Basic and acidic residues" evidence="1">
    <location>
        <begin position="436"/>
        <end position="454"/>
    </location>
</feature>
<dbReference type="AlphaFoldDB" id="A0A7S4ED88"/>
<evidence type="ECO:0000313" key="3">
    <source>
        <dbReference type="EMBL" id="CAH0365359.1"/>
    </source>
</evidence>
<name>A0A7S4ED88_9STRA</name>
<evidence type="ECO:0000313" key="4">
    <source>
        <dbReference type="Proteomes" id="UP000789595"/>
    </source>
</evidence>
<sequence length="570" mass="64445">MDERQHVTKSLTDPSACGWETPRRGQRVLASFTCWPRATGPLRDAPAIDAARNTAPPLCKVEQEVITVDAPPPPKPPFHNDDDGLDEWLMIPRPSVFQKPDYIKAVDAALLRCKDGERIIYETVDGFVVDVEVHEILAEKNLIESTAGFTRTQRLRATKSQVVRPPSSGCVVRGTLKVLRGSLPDRSWFGLDGNDFEAKLGDGLLSEGFVACLTDIKQGSSAKCTIAGECLLPDLCSEEEQHAIVPVEYWNSDQSEDIDLPSVILEVSVTAIDDTGKKRRDPMTMSLQQKEERSQVLKERGTALYKARRFRRAESVWHEGVRLFGFWKPEDSVMDPHDHHLRENNRLRALSNPLLLNEALLMRRRGAFKECEQNCNEVIENDPSLAKAFFRRGQVRVDLQKWEDARHDFMKAVECGAVSGDVDKELNRLRKLERQQDAKDGKALKHTFDPDRPSIYDTATSKGVEKALRDIKEDALRRKARGPSTRKPVTKTSSQKNYDWTTSYTKERPAYTTSSDDRHEPVVVEDLAAEIEDISDEEEEARRRAKQDYYNAQIALGNMRVQLPKPGEGV</sequence>
<keyword evidence="4" id="KW-1185">Reference proteome</keyword>